<sequence>MMENIDFLYRILENLENNRERKENRIENFRNNQKTCYRLENNNFVCCKAGELCRFEEIDPLFVQLRGNETEKLKF</sequence>
<protein>
    <submittedName>
        <fullName evidence="3">Uncharacterized protein</fullName>
    </submittedName>
</protein>
<dbReference type="AlphaFoldDB" id="A0A915KK29"/>
<keyword evidence="1" id="KW-0175">Coiled coil</keyword>
<evidence type="ECO:0000313" key="2">
    <source>
        <dbReference type="Proteomes" id="UP000887565"/>
    </source>
</evidence>
<feature type="coiled-coil region" evidence="1">
    <location>
        <begin position="5"/>
        <end position="32"/>
    </location>
</feature>
<name>A0A915KK29_ROMCU</name>
<keyword evidence="2" id="KW-1185">Reference proteome</keyword>
<reference evidence="3" key="1">
    <citation type="submission" date="2022-11" db="UniProtKB">
        <authorList>
            <consortium name="WormBaseParasite"/>
        </authorList>
    </citation>
    <scope>IDENTIFICATION</scope>
</reference>
<dbReference type="Proteomes" id="UP000887565">
    <property type="component" value="Unplaced"/>
</dbReference>
<evidence type="ECO:0000313" key="3">
    <source>
        <dbReference type="WBParaSite" id="nRc.2.0.1.t38209-RA"/>
    </source>
</evidence>
<organism evidence="2 3">
    <name type="scientific">Romanomermis culicivorax</name>
    <name type="common">Nematode worm</name>
    <dbReference type="NCBI Taxonomy" id="13658"/>
    <lineage>
        <taxon>Eukaryota</taxon>
        <taxon>Metazoa</taxon>
        <taxon>Ecdysozoa</taxon>
        <taxon>Nematoda</taxon>
        <taxon>Enoplea</taxon>
        <taxon>Dorylaimia</taxon>
        <taxon>Mermithida</taxon>
        <taxon>Mermithoidea</taxon>
        <taxon>Mermithidae</taxon>
        <taxon>Romanomermis</taxon>
    </lineage>
</organism>
<accession>A0A915KK29</accession>
<dbReference type="WBParaSite" id="nRc.2.0.1.t38209-RA">
    <property type="protein sequence ID" value="nRc.2.0.1.t38209-RA"/>
    <property type="gene ID" value="nRc.2.0.1.g38209"/>
</dbReference>
<evidence type="ECO:0000256" key="1">
    <source>
        <dbReference type="SAM" id="Coils"/>
    </source>
</evidence>
<proteinExistence type="predicted"/>